<dbReference type="Proteomes" id="UP000028059">
    <property type="component" value="Unassembled WGS sequence"/>
</dbReference>
<proteinExistence type="predicted"/>
<accession>A0A081RQ48</accession>
<organism evidence="2 3">
    <name type="scientific">Marine Group I thaumarchaeote SCGC AAA799-N04</name>
    <dbReference type="NCBI Taxonomy" id="1502293"/>
    <lineage>
        <taxon>Archaea</taxon>
        <taxon>Nitrososphaerota</taxon>
        <taxon>Marine Group I</taxon>
    </lineage>
</organism>
<dbReference type="EMBL" id="JOKN01000002">
    <property type="protein sequence ID" value="KEQ57321.1"/>
    <property type="molecule type" value="Genomic_DNA"/>
</dbReference>
<evidence type="ECO:0000256" key="1">
    <source>
        <dbReference type="SAM" id="MobiDB-lite"/>
    </source>
</evidence>
<sequence>MKAKFATSCVSCGDKIQPGKEISKNKDEKWVHKHCAEDSEGLP</sequence>
<name>A0A081RQ48_9ARCH</name>
<protein>
    <submittedName>
        <fullName evidence="2">Uncharacterized protein</fullName>
    </submittedName>
</protein>
<gene>
    <name evidence="2" type="ORF">AAA799N04_00271</name>
</gene>
<reference evidence="2 3" key="1">
    <citation type="submission" date="2014-06" db="EMBL/GenBank/DDBJ databases">
        <authorList>
            <person name="Ngugi D.K."/>
            <person name="Blom J."/>
            <person name="Alam I."/>
            <person name="Rashid M."/>
            <person name="Ba Alawi W."/>
            <person name="Zhang G."/>
            <person name="Hikmawan T."/>
            <person name="Guan Y."/>
            <person name="Antunes A."/>
            <person name="Siam R."/>
            <person name="ElDorry H."/>
            <person name="Bajic V."/>
            <person name="Stingl U."/>
        </authorList>
    </citation>
    <scope>NUCLEOTIDE SEQUENCE [LARGE SCALE GENOMIC DNA]</scope>
    <source>
        <strain evidence="2">SCGC AAA799-N04</strain>
    </source>
</reference>
<feature type="compositionally biased region" description="Basic and acidic residues" evidence="1">
    <location>
        <begin position="23"/>
        <end position="37"/>
    </location>
</feature>
<evidence type="ECO:0000313" key="2">
    <source>
        <dbReference type="EMBL" id="KEQ57321.1"/>
    </source>
</evidence>
<keyword evidence="3" id="KW-1185">Reference proteome</keyword>
<comment type="caution">
    <text evidence="2">The sequence shown here is derived from an EMBL/GenBank/DDBJ whole genome shotgun (WGS) entry which is preliminary data.</text>
</comment>
<dbReference type="AlphaFoldDB" id="A0A081RQ48"/>
<evidence type="ECO:0000313" key="3">
    <source>
        <dbReference type="Proteomes" id="UP000028059"/>
    </source>
</evidence>
<feature type="region of interest" description="Disordered" evidence="1">
    <location>
        <begin position="23"/>
        <end position="43"/>
    </location>
</feature>